<dbReference type="EMBL" id="UINC01037171">
    <property type="protein sequence ID" value="SVB32262.1"/>
    <property type="molecule type" value="Genomic_DNA"/>
</dbReference>
<sequence>MSSRLSKESILNNLLIRLGVAGIFLYETIQSLFIPPYSLNLLLKQILFVGARSILVIIIAGLFVGMVIALQFYDTLVRFGSVSLLGSAVGLSLIRELGPVLTALMVIGRTGSAMCAEIGIMRVDNQIDALECMAIDPYRYLISPRILAGVFCVPILTAIFIVVGIFGGYFVGVILFDVSAGSYFQNMNDTVLNRDLLMGFIKSIVFGLLIVWISCEKGFNLHLDKNGAYGSEGVSRITTEAVVIASITILFSDYLLSALIL</sequence>
<protein>
    <recommendedName>
        <fullName evidence="9">Intermembrane phospholipid transport system permease protein MlaE</fullName>
    </recommendedName>
</protein>
<feature type="transmembrane region" description="Helical" evidence="7">
    <location>
        <begin position="146"/>
        <end position="176"/>
    </location>
</feature>
<gene>
    <name evidence="8" type="ORF">METZ01_LOCUS185116</name>
</gene>
<dbReference type="NCBIfam" id="TIGR00056">
    <property type="entry name" value="MlaE family lipid ABC transporter permease subunit"/>
    <property type="match status" value="1"/>
</dbReference>
<evidence type="ECO:0000256" key="4">
    <source>
        <dbReference type="ARBA" id="ARBA00022692"/>
    </source>
</evidence>
<evidence type="ECO:0000256" key="1">
    <source>
        <dbReference type="ARBA" id="ARBA00004141"/>
    </source>
</evidence>
<dbReference type="PANTHER" id="PTHR30188:SF4">
    <property type="entry name" value="PROTEIN TRIGALACTOSYLDIACYLGLYCEROL 1, CHLOROPLASTIC"/>
    <property type="match status" value="1"/>
</dbReference>
<feature type="transmembrane region" description="Helical" evidence="7">
    <location>
        <begin position="14"/>
        <end position="34"/>
    </location>
</feature>
<comment type="subcellular location">
    <subcellularLocation>
        <location evidence="1">Membrane</location>
        <topology evidence="1">Multi-pass membrane protein</topology>
    </subcellularLocation>
</comment>
<dbReference type="GO" id="GO:0043190">
    <property type="term" value="C:ATP-binding cassette (ABC) transporter complex"/>
    <property type="evidence" value="ECO:0007669"/>
    <property type="project" value="InterPro"/>
</dbReference>
<evidence type="ECO:0008006" key="9">
    <source>
        <dbReference type="Google" id="ProtNLM"/>
    </source>
</evidence>
<comment type="similarity">
    <text evidence="2">Belongs to the MlaE permease family.</text>
</comment>
<evidence type="ECO:0000313" key="8">
    <source>
        <dbReference type="EMBL" id="SVB32262.1"/>
    </source>
</evidence>
<feature type="transmembrane region" description="Helical" evidence="7">
    <location>
        <begin position="46"/>
        <end position="70"/>
    </location>
</feature>
<dbReference type="Pfam" id="PF02405">
    <property type="entry name" value="MlaE"/>
    <property type="match status" value="1"/>
</dbReference>
<proteinExistence type="inferred from homology"/>
<feature type="transmembrane region" description="Helical" evidence="7">
    <location>
        <begin position="196"/>
        <end position="215"/>
    </location>
</feature>
<name>A0A382D2L5_9ZZZZ</name>
<evidence type="ECO:0000256" key="5">
    <source>
        <dbReference type="ARBA" id="ARBA00022989"/>
    </source>
</evidence>
<reference evidence="8" key="1">
    <citation type="submission" date="2018-05" db="EMBL/GenBank/DDBJ databases">
        <authorList>
            <person name="Lanie J.A."/>
            <person name="Ng W.-L."/>
            <person name="Kazmierczak K.M."/>
            <person name="Andrzejewski T.M."/>
            <person name="Davidsen T.M."/>
            <person name="Wayne K.J."/>
            <person name="Tettelin H."/>
            <person name="Glass J.I."/>
            <person name="Rusch D."/>
            <person name="Podicherti R."/>
            <person name="Tsui H.-C.T."/>
            <person name="Winkler M.E."/>
        </authorList>
    </citation>
    <scope>NUCLEOTIDE SEQUENCE</scope>
</reference>
<organism evidence="8">
    <name type="scientific">marine metagenome</name>
    <dbReference type="NCBI Taxonomy" id="408172"/>
    <lineage>
        <taxon>unclassified sequences</taxon>
        <taxon>metagenomes</taxon>
        <taxon>ecological metagenomes</taxon>
    </lineage>
</organism>
<evidence type="ECO:0000256" key="6">
    <source>
        <dbReference type="ARBA" id="ARBA00023136"/>
    </source>
</evidence>
<dbReference type="GO" id="GO:0005548">
    <property type="term" value="F:phospholipid transporter activity"/>
    <property type="evidence" value="ECO:0007669"/>
    <property type="project" value="TreeGrafter"/>
</dbReference>
<keyword evidence="4 7" id="KW-0812">Transmembrane</keyword>
<evidence type="ECO:0000256" key="3">
    <source>
        <dbReference type="ARBA" id="ARBA00022448"/>
    </source>
</evidence>
<keyword evidence="6 7" id="KW-0472">Membrane</keyword>
<keyword evidence="3" id="KW-0813">Transport</keyword>
<dbReference type="PANTHER" id="PTHR30188">
    <property type="entry name" value="ABC TRANSPORTER PERMEASE PROTEIN-RELATED"/>
    <property type="match status" value="1"/>
</dbReference>
<dbReference type="InterPro" id="IPR003453">
    <property type="entry name" value="ABC_MlaE_roteobac"/>
</dbReference>
<dbReference type="InterPro" id="IPR030802">
    <property type="entry name" value="Permease_MalE"/>
</dbReference>
<dbReference type="AlphaFoldDB" id="A0A382D2L5"/>
<evidence type="ECO:0000256" key="2">
    <source>
        <dbReference type="ARBA" id="ARBA00007556"/>
    </source>
</evidence>
<keyword evidence="5 7" id="KW-1133">Transmembrane helix</keyword>
<accession>A0A382D2L5</accession>
<evidence type="ECO:0000256" key="7">
    <source>
        <dbReference type="SAM" id="Phobius"/>
    </source>
</evidence>